<name>M5S0V5_9BACT</name>
<evidence type="ECO:0000313" key="1">
    <source>
        <dbReference type="EMBL" id="EMI19779.1"/>
    </source>
</evidence>
<gene>
    <name evidence="1" type="ORF">RMSM_03289</name>
</gene>
<keyword evidence="2" id="KW-1185">Reference proteome</keyword>
<evidence type="ECO:0000313" key="2">
    <source>
        <dbReference type="Proteomes" id="UP000011991"/>
    </source>
</evidence>
<proteinExistence type="predicted"/>
<comment type="caution">
    <text evidence="1">The sequence shown here is derived from an EMBL/GenBank/DDBJ whole genome shotgun (WGS) entry which is preliminary data.</text>
</comment>
<protein>
    <submittedName>
        <fullName evidence="1">Uncharacterized protein</fullName>
    </submittedName>
</protein>
<accession>M5S0V5</accession>
<organism evidence="1 2">
    <name type="scientific">Rhodopirellula maiorica SM1</name>
    <dbReference type="NCBI Taxonomy" id="1265738"/>
    <lineage>
        <taxon>Bacteria</taxon>
        <taxon>Pseudomonadati</taxon>
        <taxon>Planctomycetota</taxon>
        <taxon>Planctomycetia</taxon>
        <taxon>Pirellulales</taxon>
        <taxon>Pirellulaceae</taxon>
        <taxon>Novipirellula</taxon>
    </lineage>
</organism>
<dbReference type="PATRIC" id="fig|1265738.3.peg.3281"/>
<dbReference type="EMBL" id="ANOG01000479">
    <property type="protein sequence ID" value="EMI19779.1"/>
    <property type="molecule type" value="Genomic_DNA"/>
</dbReference>
<dbReference type="Proteomes" id="UP000011991">
    <property type="component" value="Unassembled WGS sequence"/>
</dbReference>
<dbReference type="AlphaFoldDB" id="M5S0V5"/>
<sequence>MTLRQGPSGGVIGIESHSLELSFSMNRLICFAILLSILATSGVGSAQYEGMKYRIPQDTNMLVLIDLHKMFGSPVANRERWMARRKAAFDAGMIATPPGAEAVILAARTDLEYHKTVHELGMMKMHNDYNVTEVAARYGGSMDNIEGRAATRLPDDTYVVQLMDNLLAHATPANRQDVARWLRSTDVGASSKLPDYLEKAFSYAKDFGTPIVMAVDVGGHIAEHQVKQKMTSMESLKDVDLPVDSFAKLIAGARGMTLGITVGDKTVGAIRVDFSEPPTLLSEVGKPLLLEVLRNNGGYIDDLENWQPSIQGNSFMLRGTFSLNGMRRVMSVLELPPSLTDAMLEATSPGADPEGKAKLLASQAYFTQITTLLDDLRGKPKRDHVKTFGQAAIWYDKYARKIDRMSILNVDEMLVDYGANMAAMLRQGEMTMKGVGMRTSVRTRSNQPSSSGYGMAVGGYRAGMGYNGGMYGVPSTYVGVNPMTASLQAKGQSDAIIRTKSAPRVLRTSSNCGIKSMNKQRPSGGKWSASIALTFNQKIRRRNKDAD</sequence>
<reference evidence="1 2" key="1">
    <citation type="journal article" date="2013" name="Mar. Genomics">
        <title>Expression of sulfatases in Rhodopirellula baltica and the diversity of sulfatases in the genus Rhodopirellula.</title>
        <authorList>
            <person name="Wegner C.E."/>
            <person name="Richter-Heitmann T."/>
            <person name="Klindworth A."/>
            <person name="Klockow C."/>
            <person name="Richter M."/>
            <person name="Achstetter T."/>
            <person name="Glockner F.O."/>
            <person name="Harder J."/>
        </authorList>
    </citation>
    <scope>NUCLEOTIDE SEQUENCE [LARGE SCALE GENOMIC DNA]</scope>
    <source>
        <strain evidence="1 2">SM1</strain>
    </source>
</reference>